<dbReference type="Proteomes" id="UP000019151">
    <property type="component" value="Chromosome"/>
</dbReference>
<keyword evidence="3" id="KW-1185">Reference proteome</keyword>
<dbReference type="InParanoid" id="W0RD17"/>
<evidence type="ECO:0008006" key="4">
    <source>
        <dbReference type="Google" id="ProtNLM"/>
    </source>
</evidence>
<keyword evidence="1" id="KW-0732">Signal</keyword>
<dbReference type="RefSeq" id="WP_025409879.1">
    <property type="nucleotide sequence ID" value="NZ_CP007128.1"/>
</dbReference>
<evidence type="ECO:0000313" key="2">
    <source>
        <dbReference type="EMBL" id="AHG88337.1"/>
    </source>
</evidence>
<dbReference type="PROSITE" id="PS51257">
    <property type="entry name" value="PROKAR_LIPOPROTEIN"/>
    <property type="match status" value="1"/>
</dbReference>
<dbReference type="KEGG" id="gba:J421_0800"/>
<dbReference type="STRING" id="861299.J421_0800"/>
<name>W0RD17_9BACT</name>
<dbReference type="EMBL" id="CP007128">
    <property type="protein sequence ID" value="AHG88337.1"/>
    <property type="molecule type" value="Genomic_DNA"/>
</dbReference>
<evidence type="ECO:0000256" key="1">
    <source>
        <dbReference type="SAM" id="SignalP"/>
    </source>
</evidence>
<feature type="chain" id="PRO_5004794145" description="Lipoprotein" evidence="1">
    <location>
        <begin position="21"/>
        <end position="138"/>
    </location>
</feature>
<evidence type="ECO:0000313" key="3">
    <source>
        <dbReference type="Proteomes" id="UP000019151"/>
    </source>
</evidence>
<sequence>MPRRLTLLALLAAAVASAAAAGCSLVTGPRTESFVIRVDSLTGYTAFPGALAAEQLVWAHVGPNGCHRFVRFEVARAGARMDVTAIGERTTGAGIACTQAIVALYGEPLHVDPPIQRPLTIVVHQPDGTTLTRELWGE</sequence>
<gene>
    <name evidence="2" type="ORF">J421_0800</name>
</gene>
<dbReference type="AlphaFoldDB" id="W0RD17"/>
<proteinExistence type="predicted"/>
<reference evidence="2 3" key="1">
    <citation type="journal article" date="2014" name="Genome Announc.">
        <title>Genome Sequence and Methylome of Soil Bacterium Gemmatirosa kalamazoonensis KBS708T, a Member of the Rarely Cultivated Gemmatimonadetes Phylum.</title>
        <authorList>
            <person name="Debruyn J.M."/>
            <person name="Radosevich M."/>
            <person name="Wommack K.E."/>
            <person name="Polson S.W."/>
            <person name="Hauser L.J."/>
            <person name="Fawaz M.N."/>
            <person name="Korlach J."/>
            <person name="Tsai Y.C."/>
        </authorList>
    </citation>
    <scope>NUCLEOTIDE SEQUENCE [LARGE SCALE GENOMIC DNA]</scope>
    <source>
        <strain evidence="2 3">KBS708</strain>
    </source>
</reference>
<organism evidence="2 3">
    <name type="scientific">Gemmatirosa kalamazoonensis</name>
    <dbReference type="NCBI Taxonomy" id="861299"/>
    <lineage>
        <taxon>Bacteria</taxon>
        <taxon>Pseudomonadati</taxon>
        <taxon>Gemmatimonadota</taxon>
        <taxon>Gemmatimonadia</taxon>
        <taxon>Gemmatimonadales</taxon>
        <taxon>Gemmatimonadaceae</taxon>
        <taxon>Gemmatirosa</taxon>
    </lineage>
</organism>
<protein>
    <recommendedName>
        <fullName evidence="4">Lipoprotein</fullName>
    </recommendedName>
</protein>
<accession>W0RD17</accession>
<dbReference type="HOGENOM" id="CLU_1852302_0_0_0"/>
<dbReference type="OrthoDB" id="9978107at2"/>
<feature type="signal peptide" evidence="1">
    <location>
        <begin position="1"/>
        <end position="20"/>
    </location>
</feature>